<dbReference type="Gene3D" id="2.40.50.140">
    <property type="entry name" value="Nucleic acid-binding proteins"/>
    <property type="match status" value="1"/>
</dbReference>
<keyword evidence="1" id="KW-0812">Transmembrane</keyword>
<evidence type="ECO:0000259" key="2">
    <source>
        <dbReference type="Pfam" id="PF01957"/>
    </source>
</evidence>
<dbReference type="Proteomes" id="UP000780875">
    <property type="component" value="Unassembled WGS sequence"/>
</dbReference>
<evidence type="ECO:0000313" key="4">
    <source>
        <dbReference type="Proteomes" id="UP000780875"/>
    </source>
</evidence>
<dbReference type="RefSeq" id="WP_224124301.1">
    <property type="nucleotide sequence ID" value="NZ_JAIQZJ010000011.1"/>
</dbReference>
<keyword evidence="1" id="KW-1133">Transmembrane helix</keyword>
<gene>
    <name evidence="3" type="ORF">K8U61_17360</name>
</gene>
<dbReference type="InterPro" id="IPR002810">
    <property type="entry name" value="NfeD-like_C"/>
</dbReference>
<dbReference type="EMBL" id="JAIQZJ010000011">
    <property type="protein sequence ID" value="MBZ5739946.1"/>
    <property type="molecule type" value="Genomic_DNA"/>
</dbReference>
<dbReference type="InterPro" id="IPR012340">
    <property type="entry name" value="NA-bd_OB-fold"/>
</dbReference>
<proteinExistence type="predicted"/>
<dbReference type="Pfam" id="PF01957">
    <property type="entry name" value="NfeD"/>
    <property type="match status" value="1"/>
</dbReference>
<name>A0ABS7UFZ6_9ACTN</name>
<feature type="transmembrane region" description="Helical" evidence="1">
    <location>
        <begin position="12"/>
        <end position="39"/>
    </location>
</feature>
<comment type="caution">
    <text evidence="3">The sequence shown here is derived from an EMBL/GenBank/DDBJ whole genome shotgun (WGS) entry which is preliminary data.</text>
</comment>
<evidence type="ECO:0000313" key="3">
    <source>
        <dbReference type="EMBL" id="MBZ5739946.1"/>
    </source>
</evidence>
<feature type="domain" description="NfeD-like C-terminal" evidence="2">
    <location>
        <begin position="89"/>
        <end position="147"/>
    </location>
</feature>
<evidence type="ECO:0000256" key="1">
    <source>
        <dbReference type="SAM" id="Phobius"/>
    </source>
</evidence>
<keyword evidence="4" id="KW-1185">Reference proteome</keyword>
<sequence>MDWLSDNAWAAWLGLAAVLGLAELVSLDLVLIMLAVGAVGGAVTAAAGGAVVLQVIVAAVVSVGMLAMVRPNVVRRLHSGPELRVGPQTLIGLQAVTPGDISALAPGRIKVGGEDWLAKPYDEHLIIPAGSTVEVLEIRGATAYVHPIATLEP</sequence>
<protein>
    <submittedName>
        <fullName evidence="3">NfeD family protein</fullName>
    </submittedName>
</protein>
<accession>A0ABS7UFZ6</accession>
<feature type="transmembrane region" description="Helical" evidence="1">
    <location>
        <begin position="45"/>
        <end position="69"/>
    </location>
</feature>
<reference evidence="3 4" key="1">
    <citation type="submission" date="2021-09" db="EMBL/GenBank/DDBJ databases">
        <title>Whole genome sequence of Nocardioides sp. GBK3QG-3.</title>
        <authorList>
            <person name="Tuo L."/>
        </authorList>
    </citation>
    <scope>NUCLEOTIDE SEQUENCE [LARGE SCALE GENOMIC DNA]</scope>
    <source>
        <strain evidence="3 4">GBK3QG-3</strain>
    </source>
</reference>
<organism evidence="3 4">
    <name type="scientific">Nocardioides mangrovi</name>
    <dbReference type="NCBI Taxonomy" id="2874580"/>
    <lineage>
        <taxon>Bacteria</taxon>
        <taxon>Bacillati</taxon>
        <taxon>Actinomycetota</taxon>
        <taxon>Actinomycetes</taxon>
        <taxon>Propionibacteriales</taxon>
        <taxon>Nocardioidaceae</taxon>
        <taxon>Nocardioides</taxon>
    </lineage>
</organism>
<keyword evidence="1" id="KW-0472">Membrane</keyword>